<protein>
    <recommendedName>
        <fullName evidence="13">General secretion pathway protein GspM</fullName>
    </recommendedName>
</protein>
<dbReference type="Pfam" id="PF04612">
    <property type="entry name" value="T2SSM"/>
    <property type="match status" value="1"/>
</dbReference>
<evidence type="ECO:0000256" key="6">
    <source>
        <dbReference type="ARBA" id="ARBA00022692"/>
    </source>
</evidence>
<keyword evidence="3" id="KW-0813">Transport</keyword>
<dbReference type="EMBL" id="LDJJ01000009">
    <property type="protein sequence ID" value="KRG71328.1"/>
    <property type="molecule type" value="Genomic_DNA"/>
</dbReference>
<evidence type="ECO:0000256" key="5">
    <source>
        <dbReference type="ARBA" id="ARBA00022519"/>
    </source>
</evidence>
<evidence type="ECO:0000256" key="8">
    <source>
        <dbReference type="ARBA" id="ARBA00022989"/>
    </source>
</evidence>
<accession>A0A0R0CP99</accession>
<dbReference type="GO" id="GO:0005886">
    <property type="term" value="C:plasma membrane"/>
    <property type="evidence" value="ECO:0007669"/>
    <property type="project" value="UniProtKB-SubCell"/>
</dbReference>
<dbReference type="InterPro" id="IPR007690">
    <property type="entry name" value="T2SS_GspM"/>
</dbReference>
<dbReference type="PATRIC" id="fig|405446.3.peg.3848"/>
<keyword evidence="5" id="KW-0997">Cell inner membrane</keyword>
<organism evidence="11 12">
    <name type="scientific">Stenotrophomonas terrae</name>
    <dbReference type="NCBI Taxonomy" id="405446"/>
    <lineage>
        <taxon>Bacteria</taxon>
        <taxon>Pseudomonadati</taxon>
        <taxon>Pseudomonadota</taxon>
        <taxon>Gammaproteobacteria</taxon>
        <taxon>Lysobacterales</taxon>
        <taxon>Lysobacteraceae</taxon>
        <taxon>Stenotrophomonas</taxon>
    </lineage>
</organism>
<evidence type="ECO:0000256" key="3">
    <source>
        <dbReference type="ARBA" id="ARBA00022448"/>
    </source>
</evidence>
<evidence type="ECO:0000256" key="4">
    <source>
        <dbReference type="ARBA" id="ARBA00022475"/>
    </source>
</evidence>
<comment type="similarity">
    <text evidence="2">Belongs to the GSP M family.</text>
</comment>
<dbReference type="GO" id="GO:0015627">
    <property type="term" value="C:type II protein secretion system complex"/>
    <property type="evidence" value="ECO:0007669"/>
    <property type="project" value="InterPro"/>
</dbReference>
<dbReference type="Proteomes" id="UP000051863">
    <property type="component" value="Unassembled WGS sequence"/>
</dbReference>
<comment type="caution">
    <text evidence="11">The sequence shown here is derived from an EMBL/GenBank/DDBJ whole genome shotgun (WGS) entry which is preliminary data.</text>
</comment>
<evidence type="ECO:0000256" key="9">
    <source>
        <dbReference type="ARBA" id="ARBA00023136"/>
    </source>
</evidence>
<keyword evidence="4" id="KW-1003">Cell membrane</keyword>
<gene>
    <name evidence="11" type="ORF">ABB27_03520</name>
</gene>
<keyword evidence="8 10" id="KW-1133">Transmembrane helix</keyword>
<name>A0A0R0CP99_9GAMM</name>
<evidence type="ECO:0000256" key="1">
    <source>
        <dbReference type="ARBA" id="ARBA00004377"/>
    </source>
</evidence>
<reference evidence="11 12" key="1">
    <citation type="submission" date="2015-05" db="EMBL/GenBank/DDBJ databases">
        <title>Genome sequencing and analysis of members of genus Stenotrophomonas.</title>
        <authorList>
            <person name="Patil P.P."/>
            <person name="Midha S."/>
            <person name="Patil P.B."/>
        </authorList>
    </citation>
    <scope>NUCLEOTIDE SEQUENCE [LARGE SCALE GENOMIC DNA]</scope>
    <source>
        <strain evidence="11 12">DSM 18941</strain>
    </source>
</reference>
<keyword evidence="7" id="KW-0653">Protein transport</keyword>
<keyword evidence="12" id="KW-1185">Reference proteome</keyword>
<evidence type="ECO:0008006" key="13">
    <source>
        <dbReference type="Google" id="ProtNLM"/>
    </source>
</evidence>
<dbReference type="GO" id="GO:0015628">
    <property type="term" value="P:protein secretion by the type II secretion system"/>
    <property type="evidence" value="ECO:0007669"/>
    <property type="project" value="InterPro"/>
</dbReference>
<evidence type="ECO:0000256" key="2">
    <source>
        <dbReference type="ARBA" id="ARBA00010637"/>
    </source>
</evidence>
<comment type="subcellular location">
    <subcellularLocation>
        <location evidence="1">Cell inner membrane</location>
        <topology evidence="1">Single-pass membrane protein</topology>
    </subcellularLocation>
</comment>
<keyword evidence="6 10" id="KW-0812">Transmembrane</keyword>
<keyword evidence="9 10" id="KW-0472">Membrane</keyword>
<dbReference type="AlphaFoldDB" id="A0A0R0CP99"/>
<feature type="transmembrane region" description="Helical" evidence="10">
    <location>
        <begin position="31"/>
        <end position="51"/>
    </location>
</feature>
<dbReference type="InterPro" id="IPR023229">
    <property type="entry name" value="T2SS_M_periplasmic_sf"/>
</dbReference>
<evidence type="ECO:0000256" key="7">
    <source>
        <dbReference type="ARBA" id="ARBA00022927"/>
    </source>
</evidence>
<proteinExistence type="inferred from homology"/>
<evidence type="ECO:0000313" key="11">
    <source>
        <dbReference type="EMBL" id="KRG71328.1"/>
    </source>
</evidence>
<dbReference type="SUPFAM" id="SSF103054">
    <property type="entry name" value="General secretion pathway protein M, EpsM"/>
    <property type="match status" value="1"/>
</dbReference>
<evidence type="ECO:0000256" key="10">
    <source>
        <dbReference type="SAM" id="Phobius"/>
    </source>
</evidence>
<evidence type="ECO:0000313" key="12">
    <source>
        <dbReference type="Proteomes" id="UP000051863"/>
    </source>
</evidence>
<sequence>MNMTTTRNGTGNGVQQLIRTRWAALAPRERIALQVLLAFAVLLAFWFGAWSPTRHALQQARANAAAEQQLQAHLRANAPRLLAGAHLRGALKAEQLPAMLSATAAEQGLTLRQVQQQPDQRVAVSVEGAPAALLPWLQALQGKGVGLAELSLVQQPDGSWNGEVMLVGPAS</sequence>
<dbReference type="Gene3D" id="3.30.1360.100">
    <property type="entry name" value="General secretion pathway protein M, EpsM"/>
    <property type="match status" value="1"/>
</dbReference>